<evidence type="ECO:0000256" key="1">
    <source>
        <dbReference type="SAM" id="Phobius"/>
    </source>
</evidence>
<reference evidence="4" key="1">
    <citation type="journal article" date="2019" name="Int. J. Syst. Evol. Microbiol.">
        <title>The Global Catalogue of Microorganisms (GCM) 10K type strain sequencing project: providing services to taxonomists for standard genome sequencing and annotation.</title>
        <authorList>
            <consortium name="The Broad Institute Genomics Platform"/>
            <consortium name="The Broad Institute Genome Sequencing Center for Infectious Disease"/>
            <person name="Wu L."/>
            <person name="Ma J."/>
        </authorList>
    </citation>
    <scope>NUCLEOTIDE SEQUENCE [LARGE SCALE GENOMIC DNA]</scope>
    <source>
        <strain evidence="4">JCM 18302</strain>
    </source>
</reference>
<keyword evidence="1" id="KW-0472">Membrane</keyword>
<dbReference type="EMBL" id="BAABJO010000030">
    <property type="protein sequence ID" value="GAA5134649.1"/>
    <property type="molecule type" value="Genomic_DNA"/>
</dbReference>
<protein>
    <recommendedName>
        <fullName evidence="2">Potassium channel domain-containing protein</fullName>
    </recommendedName>
</protein>
<evidence type="ECO:0000313" key="4">
    <source>
        <dbReference type="Proteomes" id="UP001500804"/>
    </source>
</evidence>
<dbReference type="Proteomes" id="UP001500804">
    <property type="component" value="Unassembled WGS sequence"/>
</dbReference>
<dbReference type="RefSeq" id="WP_345610018.1">
    <property type="nucleotide sequence ID" value="NZ_BAABJO010000030.1"/>
</dbReference>
<organism evidence="3 4">
    <name type="scientific">Pseudonocardia adelaidensis</name>
    <dbReference type="NCBI Taxonomy" id="648754"/>
    <lineage>
        <taxon>Bacteria</taxon>
        <taxon>Bacillati</taxon>
        <taxon>Actinomycetota</taxon>
        <taxon>Actinomycetes</taxon>
        <taxon>Pseudonocardiales</taxon>
        <taxon>Pseudonocardiaceae</taxon>
        <taxon>Pseudonocardia</taxon>
    </lineage>
</organism>
<dbReference type="Pfam" id="PF07885">
    <property type="entry name" value="Ion_trans_2"/>
    <property type="match status" value="1"/>
</dbReference>
<sequence>MSVSSTGCPRATSTTARYGDQVPVTTAGRLIAVALMAVGVAVLGGVAAVVALVDHRPPCVRPWTRGDGGRACDMVEGTRVVVH</sequence>
<evidence type="ECO:0000259" key="2">
    <source>
        <dbReference type="Pfam" id="PF07885"/>
    </source>
</evidence>
<keyword evidence="4" id="KW-1185">Reference proteome</keyword>
<dbReference type="InterPro" id="IPR013099">
    <property type="entry name" value="K_chnl_dom"/>
</dbReference>
<evidence type="ECO:0000313" key="3">
    <source>
        <dbReference type="EMBL" id="GAA5134649.1"/>
    </source>
</evidence>
<comment type="caution">
    <text evidence="3">The sequence shown here is derived from an EMBL/GenBank/DDBJ whole genome shotgun (WGS) entry which is preliminary data.</text>
</comment>
<keyword evidence="1" id="KW-1133">Transmembrane helix</keyword>
<accession>A0ABP9NUT6</accession>
<dbReference type="Gene3D" id="1.20.5.110">
    <property type="match status" value="1"/>
</dbReference>
<proteinExistence type="predicted"/>
<feature type="transmembrane region" description="Helical" evidence="1">
    <location>
        <begin position="30"/>
        <end position="53"/>
    </location>
</feature>
<dbReference type="SUPFAM" id="SSF81324">
    <property type="entry name" value="Voltage-gated potassium channels"/>
    <property type="match status" value="1"/>
</dbReference>
<name>A0ABP9NUT6_9PSEU</name>
<feature type="domain" description="Potassium channel" evidence="2">
    <location>
        <begin position="12"/>
        <end position="51"/>
    </location>
</feature>
<keyword evidence="1" id="KW-0812">Transmembrane</keyword>
<gene>
    <name evidence="3" type="ORF">GCM10023320_62780</name>
</gene>